<dbReference type="InterPro" id="IPR018193">
    <property type="entry name" value="Glyc_kinase_flavodox-like_fold"/>
</dbReference>
<protein>
    <submittedName>
        <fullName evidence="5">Glycerate kinase</fullName>
        <ecNumber evidence="5">2.7.1.31</ecNumber>
    </submittedName>
</protein>
<evidence type="ECO:0000256" key="3">
    <source>
        <dbReference type="ARBA" id="ARBA00022777"/>
    </source>
</evidence>
<dbReference type="Gene3D" id="3.90.1510.10">
    <property type="entry name" value="Glycerate kinase, domain 2"/>
    <property type="match status" value="1"/>
</dbReference>
<dbReference type="InterPro" id="IPR036129">
    <property type="entry name" value="Glycerate_kinase_sf"/>
</dbReference>
<evidence type="ECO:0000256" key="2">
    <source>
        <dbReference type="ARBA" id="ARBA00022679"/>
    </source>
</evidence>
<dbReference type="PIRSF" id="PIRSF006078">
    <property type="entry name" value="GlxK"/>
    <property type="match status" value="1"/>
</dbReference>
<dbReference type="Gene3D" id="3.40.50.10350">
    <property type="entry name" value="Glycerate kinase, domain 1"/>
    <property type="match status" value="1"/>
</dbReference>
<dbReference type="Proteomes" id="UP001619911">
    <property type="component" value="Unassembled WGS sequence"/>
</dbReference>
<organism evidence="5 6">
    <name type="scientific">Bacillus lumedeiriae</name>
    <dbReference type="NCBI Taxonomy" id="3058829"/>
    <lineage>
        <taxon>Bacteria</taxon>
        <taxon>Bacillati</taxon>
        <taxon>Bacillota</taxon>
        <taxon>Bacilli</taxon>
        <taxon>Bacillales</taxon>
        <taxon>Bacillaceae</taxon>
        <taxon>Bacillus</taxon>
    </lineage>
</organism>
<gene>
    <name evidence="5" type="ORF">QYG89_11955</name>
</gene>
<evidence type="ECO:0000313" key="6">
    <source>
        <dbReference type="Proteomes" id="UP001619911"/>
    </source>
</evidence>
<keyword evidence="6" id="KW-1185">Reference proteome</keyword>
<dbReference type="EC" id="2.7.1.31" evidence="5"/>
<evidence type="ECO:0000256" key="4">
    <source>
        <dbReference type="PIRNR" id="PIRNR006078"/>
    </source>
</evidence>
<keyword evidence="3 4" id="KW-0418">Kinase</keyword>
<proteinExistence type="inferred from homology"/>
<dbReference type="PANTHER" id="PTHR21599">
    <property type="entry name" value="GLYCERATE KINASE"/>
    <property type="match status" value="1"/>
</dbReference>
<sequence length="380" mass="40484">MNILIAPDSFKGSLTAAEAGRAIAEGIKKAVPHAQVKVVPMADGGEGTIAALAENETSRLQPASVHDPLMRPIEISYLVMEYEGKPTALVECAKSSGLTLLMDDERSAVKANTYGLGEQIKAALDDGFRQVIISLGGSASNDGGLGMLQALGWKLFDRCRNEISPSGNPLLPIESMSDEQIHPAIRQTRFLAASDVVNPFYGSEGAAFVFAPQKGADEKEVVLLDQALRKAARLYEEMYNVDVQGVKGSGAAGGLGGAVAAALRGETISGIDMVIQLTGLENHVKWADFVITGEGSLDGQSLFGKVPVGVAKLAKLHRKPVIAIAGRLGTEIEALHSYFDGIFSIQTDCLSPKQAMQPEVAVYQTRKTTEQLFRLYTLNK</sequence>
<evidence type="ECO:0000313" key="5">
    <source>
        <dbReference type="EMBL" id="MFK2826368.1"/>
    </source>
</evidence>
<name>A0ABW8IA52_9BACI</name>
<comment type="similarity">
    <text evidence="1 4">Belongs to the glycerate kinase type-1 family.</text>
</comment>
<reference evidence="5 6" key="1">
    <citation type="submission" date="2023-07" db="EMBL/GenBank/DDBJ databases">
        <title>Bacillus lucianemedeirus sp. nov, a new species isolated from an immunobiological production facility.</title>
        <authorList>
            <person name="Costa L.V."/>
            <person name="Miranda R.V.S.L."/>
            <person name="Brandao M.L.L."/>
            <person name="Reis C.M.F."/>
            <person name="Frazao A.M."/>
            <person name="Cruz F.V."/>
            <person name="Baio P.V.P."/>
            <person name="Veras J.F.C."/>
            <person name="Ramos J.N."/>
            <person name="Vieira V."/>
        </authorList>
    </citation>
    <scope>NUCLEOTIDE SEQUENCE [LARGE SCALE GENOMIC DNA]</scope>
    <source>
        <strain evidence="5 6">B190/17</strain>
    </source>
</reference>
<dbReference type="PANTHER" id="PTHR21599:SF0">
    <property type="entry name" value="GLYCERATE KINASE"/>
    <property type="match status" value="1"/>
</dbReference>
<comment type="caution">
    <text evidence="5">The sequence shown here is derived from an EMBL/GenBank/DDBJ whole genome shotgun (WGS) entry which is preliminary data.</text>
</comment>
<dbReference type="RefSeq" id="WP_404317635.1">
    <property type="nucleotide sequence ID" value="NZ_JAUIYO010000009.1"/>
</dbReference>
<dbReference type="Pfam" id="PF02595">
    <property type="entry name" value="Gly_kinase"/>
    <property type="match status" value="1"/>
</dbReference>
<dbReference type="EMBL" id="JAUIYO010000009">
    <property type="protein sequence ID" value="MFK2826368.1"/>
    <property type="molecule type" value="Genomic_DNA"/>
</dbReference>
<dbReference type="NCBIfam" id="TIGR00045">
    <property type="entry name" value="glycerate kinase"/>
    <property type="match status" value="1"/>
</dbReference>
<dbReference type="GO" id="GO:0008887">
    <property type="term" value="F:glycerate kinase activity"/>
    <property type="evidence" value="ECO:0007669"/>
    <property type="project" value="UniProtKB-EC"/>
</dbReference>
<dbReference type="InterPro" id="IPR004381">
    <property type="entry name" value="Glycerate_kinase"/>
</dbReference>
<dbReference type="SUPFAM" id="SSF110738">
    <property type="entry name" value="Glycerate kinase I"/>
    <property type="match status" value="1"/>
</dbReference>
<accession>A0ABW8IA52</accession>
<keyword evidence="2 4" id="KW-0808">Transferase</keyword>
<dbReference type="InterPro" id="IPR018197">
    <property type="entry name" value="Glycerate_kinase_RE-like"/>
</dbReference>
<evidence type="ECO:0000256" key="1">
    <source>
        <dbReference type="ARBA" id="ARBA00006284"/>
    </source>
</evidence>